<organism evidence="2 3">
    <name type="scientific">Hydnomerulius pinastri MD-312</name>
    <dbReference type="NCBI Taxonomy" id="994086"/>
    <lineage>
        <taxon>Eukaryota</taxon>
        <taxon>Fungi</taxon>
        <taxon>Dikarya</taxon>
        <taxon>Basidiomycota</taxon>
        <taxon>Agaricomycotina</taxon>
        <taxon>Agaricomycetes</taxon>
        <taxon>Agaricomycetidae</taxon>
        <taxon>Boletales</taxon>
        <taxon>Boletales incertae sedis</taxon>
        <taxon>Leucogyrophana</taxon>
    </lineage>
</organism>
<reference evidence="2 3" key="1">
    <citation type="submission" date="2014-04" db="EMBL/GenBank/DDBJ databases">
        <title>Evolutionary Origins and Diversification of the Mycorrhizal Mutualists.</title>
        <authorList>
            <consortium name="DOE Joint Genome Institute"/>
            <consortium name="Mycorrhizal Genomics Consortium"/>
            <person name="Kohler A."/>
            <person name="Kuo A."/>
            <person name="Nagy L.G."/>
            <person name="Floudas D."/>
            <person name="Copeland A."/>
            <person name="Barry K.W."/>
            <person name="Cichocki N."/>
            <person name="Veneault-Fourrey C."/>
            <person name="LaButti K."/>
            <person name="Lindquist E.A."/>
            <person name="Lipzen A."/>
            <person name="Lundell T."/>
            <person name="Morin E."/>
            <person name="Murat C."/>
            <person name="Riley R."/>
            <person name="Ohm R."/>
            <person name="Sun H."/>
            <person name="Tunlid A."/>
            <person name="Henrissat B."/>
            <person name="Grigoriev I.V."/>
            <person name="Hibbett D.S."/>
            <person name="Martin F."/>
        </authorList>
    </citation>
    <scope>NUCLEOTIDE SEQUENCE [LARGE SCALE GENOMIC DNA]</scope>
    <source>
        <strain evidence="2 3">MD-312</strain>
    </source>
</reference>
<name>A0A0C9VEH9_9AGAM</name>
<evidence type="ECO:0000313" key="2">
    <source>
        <dbReference type="EMBL" id="KIJ63969.1"/>
    </source>
</evidence>
<accession>A0A0C9VEH9</accession>
<protein>
    <recommendedName>
        <fullName evidence="4">F-box domain-containing protein</fullName>
    </recommendedName>
</protein>
<feature type="region of interest" description="Disordered" evidence="1">
    <location>
        <begin position="401"/>
        <end position="425"/>
    </location>
</feature>
<dbReference type="Gene3D" id="3.80.10.10">
    <property type="entry name" value="Ribonuclease Inhibitor"/>
    <property type="match status" value="1"/>
</dbReference>
<evidence type="ECO:0000313" key="3">
    <source>
        <dbReference type="Proteomes" id="UP000053820"/>
    </source>
</evidence>
<evidence type="ECO:0000256" key="1">
    <source>
        <dbReference type="SAM" id="MobiDB-lite"/>
    </source>
</evidence>
<dbReference type="InterPro" id="IPR032675">
    <property type="entry name" value="LRR_dom_sf"/>
</dbReference>
<dbReference type="HOGENOM" id="CLU_466954_0_0_1"/>
<dbReference type="EMBL" id="KN839848">
    <property type="protein sequence ID" value="KIJ63969.1"/>
    <property type="molecule type" value="Genomic_DNA"/>
</dbReference>
<keyword evidence="3" id="KW-1185">Reference proteome</keyword>
<dbReference type="OrthoDB" id="3060996at2759"/>
<dbReference type="AlphaFoldDB" id="A0A0C9VEH9"/>
<dbReference type="Proteomes" id="UP000053820">
    <property type="component" value="Unassembled WGS sequence"/>
</dbReference>
<proteinExistence type="predicted"/>
<feature type="region of interest" description="Disordered" evidence="1">
    <location>
        <begin position="454"/>
        <end position="474"/>
    </location>
</feature>
<evidence type="ECO:0008006" key="4">
    <source>
        <dbReference type="Google" id="ProtNLM"/>
    </source>
</evidence>
<dbReference type="SUPFAM" id="SSF52047">
    <property type="entry name" value="RNI-like"/>
    <property type="match status" value="1"/>
</dbReference>
<sequence>MIQTILEYATPPNSFLDASIRPGPYSPWAQALRQLKSFVLVCSMWWDVGIEFLYRDVTIRRIGQIPALLRTLTANPKLGLFVRSLRTDCFIFNLRGYDDVFEQGLAQILSYCPYNTVLGLSCRAPANYSHFPELPDATWLSLRKLEIGQGHSLPHISASLALCSNLVSLSILFDGHSNDTFDATSVQLDVLEDLHFTRGIENCGETTSASFFRVVSEQWSLPRLKRFTVLWIKIHREHVSEMDCHPLLIAHGKNLTHLSILIQGTTGIRVLAQPMDIQRLLGVCPSLQHLALHQIACPDYLSHPKLEYLDLWAPLSRSTLSEQRSLHEGFSQRSCMPAFRKLRFLDLDSLVQPKMTWRYPGVSVCHGPYYVMKGDYDPLEVLPDDERTDTLSYANEFELDTDSEDGDWIPPSHTPSDYSDDYDEEGNDFEADLMLSFELQETLEVFEEELARQEARIEDEETRGVCSYTGGSSD</sequence>
<gene>
    <name evidence="2" type="ORF">HYDPIDRAFT_28865</name>
</gene>